<dbReference type="PANTHER" id="PTHR45128">
    <property type="entry name" value="METHYLTRANSFERASE TYPE 11"/>
    <property type="match status" value="1"/>
</dbReference>
<keyword evidence="3" id="KW-1185">Reference proteome</keyword>
<gene>
    <name evidence="2" type="primary">cbiT 3</name>
    <name evidence="2" type="ORF">MCBB_1492</name>
</gene>
<dbReference type="Pfam" id="PF13847">
    <property type="entry name" value="Methyltransf_31"/>
    <property type="match status" value="1"/>
</dbReference>
<dbReference type="GO" id="GO:0008168">
    <property type="term" value="F:methyltransferase activity"/>
    <property type="evidence" value="ECO:0007669"/>
    <property type="project" value="UniProtKB-KW"/>
</dbReference>
<dbReference type="STRING" id="118062.MCBB_1492"/>
<name>A0A1D3L382_9EURY</name>
<dbReference type="InterPro" id="IPR025714">
    <property type="entry name" value="Methyltranfer_dom"/>
</dbReference>
<evidence type="ECO:0000313" key="3">
    <source>
        <dbReference type="Proteomes" id="UP000094707"/>
    </source>
</evidence>
<dbReference type="EMBL" id="LT607756">
    <property type="protein sequence ID" value="SCG86047.1"/>
    <property type="molecule type" value="Genomic_DNA"/>
</dbReference>
<evidence type="ECO:0000259" key="1">
    <source>
        <dbReference type="Pfam" id="PF13847"/>
    </source>
</evidence>
<dbReference type="Proteomes" id="UP000094707">
    <property type="component" value="Chromosome I"/>
</dbReference>
<dbReference type="KEGG" id="mcub:MCBB_1492"/>
<protein>
    <submittedName>
        <fullName evidence="2">Putative cobalt-precorrin-6B C(15)-methyltransferase (Decarboxylating)</fullName>
        <ecNumber evidence="2">2.1.1.196</ecNumber>
    </submittedName>
</protein>
<dbReference type="GeneID" id="30412334"/>
<dbReference type="PANTHER" id="PTHR45128:SF1">
    <property type="entry name" value="S-ADENOSYLMETHIONINE-DEPENDENT METHYLTRANSFERASE RV2258C"/>
    <property type="match status" value="1"/>
</dbReference>
<dbReference type="GO" id="GO:0032259">
    <property type="term" value="P:methylation"/>
    <property type="evidence" value="ECO:0007669"/>
    <property type="project" value="UniProtKB-KW"/>
</dbReference>
<evidence type="ECO:0000313" key="2">
    <source>
        <dbReference type="EMBL" id="SCG86047.1"/>
    </source>
</evidence>
<proteinExistence type="predicted"/>
<reference evidence="2 3" key="1">
    <citation type="submission" date="2016-08" db="EMBL/GenBank/DDBJ databases">
        <authorList>
            <person name="Seilhamer J.J."/>
        </authorList>
    </citation>
    <scope>NUCLEOTIDE SEQUENCE [LARGE SCALE GENOMIC DNA]</scope>
    <source>
        <strain evidence="2">Buetzberg</strain>
    </source>
</reference>
<dbReference type="EC" id="2.1.1.196" evidence="2"/>
<dbReference type="SUPFAM" id="SSF53335">
    <property type="entry name" value="S-adenosyl-L-methionine-dependent methyltransferases"/>
    <property type="match status" value="1"/>
</dbReference>
<dbReference type="InterPro" id="IPR029063">
    <property type="entry name" value="SAM-dependent_MTases_sf"/>
</dbReference>
<sequence length="191" mass="20947">MSDKHGHKHHGKTSRDILSAEEVLKNVEIKKGDVFLDAGCGDGYISIAASKLVGEKGRVHSLDVYEKSIDSLKKEAQDEGITNINAEVADLTQKLPLEDDSIDVGIMANVMHGFAAEGEVPEVMNEIKRVIKPGGTFSLVEFRKIQSQRGPPYEIRLGPADVAEILSPYGFQIKEASEIGEYHYIVTALKK</sequence>
<dbReference type="RefSeq" id="WP_071907149.1">
    <property type="nucleotide sequence ID" value="NZ_LT607756.1"/>
</dbReference>
<keyword evidence="2" id="KW-0808">Transferase</keyword>
<dbReference type="Gene3D" id="3.40.50.150">
    <property type="entry name" value="Vaccinia Virus protein VP39"/>
    <property type="match status" value="1"/>
</dbReference>
<dbReference type="OrthoDB" id="1018at2157"/>
<accession>A0A1D3L382</accession>
<dbReference type="InterPro" id="IPR053173">
    <property type="entry name" value="SAM-binding_MTase"/>
</dbReference>
<dbReference type="CDD" id="cd02440">
    <property type="entry name" value="AdoMet_MTases"/>
    <property type="match status" value="1"/>
</dbReference>
<feature type="domain" description="Methyltransferase" evidence="1">
    <location>
        <begin position="29"/>
        <end position="143"/>
    </location>
</feature>
<dbReference type="AlphaFoldDB" id="A0A1D3L382"/>
<keyword evidence="2" id="KW-0489">Methyltransferase</keyword>
<organism evidence="2 3">
    <name type="scientific">Methanobacterium congolense</name>
    <dbReference type="NCBI Taxonomy" id="118062"/>
    <lineage>
        <taxon>Archaea</taxon>
        <taxon>Methanobacteriati</taxon>
        <taxon>Methanobacteriota</taxon>
        <taxon>Methanomada group</taxon>
        <taxon>Methanobacteria</taxon>
        <taxon>Methanobacteriales</taxon>
        <taxon>Methanobacteriaceae</taxon>
        <taxon>Methanobacterium</taxon>
    </lineage>
</organism>